<dbReference type="Proteomes" id="UP000661006">
    <property type="component" value="Unassembled WGS sequence"/>
</dbReference>
<dbReference type="GeneID" id="81473310"/>
<evidence type="ECO:0000313" key="4">
    <source>
        <dbReference type="EMBL" id="MBF0869491.1"/>
    </source>
</evidence>
<dbReference type="InterPro" id="IPR007837">
    <property type="entry name" value="DinB"/>
</dbReference>
<reference evidence="4" key="1">
    <citation type="submission" date="2020-04" db="EMBL/GenBank/DDBJ databases">
        <authorList>
            <person name="Sombolestani A."/>
        </authorList>
    </citation>
    <scope>NUCLEOTIDE SEQUENCE</scope>
    <source>
        <strain evidence="4">R71697</strain>
    </source>
</reference>
<protein>
    <submittedName>
        <fullName evidence="4">DinB family protein</fullName>
    </submittedName>
</protein>
<name>A0A9Q2FHE6_GLUJA</name>
<dbReference type="AlphaFoldDB" id="A0A9Q2FHE6"/>
<dbReference type="InterPro" id="IPR034660">
    <property type="entry name" value="DinB/YfiT-like"/>
</dbReference>
<gene>
    <name evidence="4" type="ORF">HKD32_01285</name>
</gene>
<comment type="caution">
    <text evidence="4">The sequence shown here is derived from an EMBL/GenBank/DDBJ whole genome shotgun (WGS) entry which is preliminary data.</text>
</comment>
<proteinExistence type="inferred from homology"/>
<evidence type="ECO:0000256" key="3">
    <source>
        <dbReference type="PIRSR" id="PIRSR607837-1"/>
    </source>
</evidence>
<organism evidence="4 5">
    <name type="scientific">Gluconobacter japonicus</name>
    <dbReference type="NCBI Taxonomy" id="376620"/>
    <lineage>
        <taxon>Bacteria</taxon>
        <taxon>Pseudomonadati</taxon>
        <taxon>Pseudomonadota</taxon>
        <taxon>Alphaproteobacteria</taxon>
        <taxon>Acetobacterales</taxon>
        <taxon>Acetobacteraceae</taxon>
        <taxon>Gluconobacter</taxon>
    </lineage>
</organism>
<accession>A0A9Q2FHE6</accession>
<dbReference type="RefSeq" id="WP_194257367.1">
    <property type="nucleotide sequence ID" value="NZ_JABCQN010000001.1"/>
</dbReference>
<dbReference type="PANTHER" id="PTHR37302:SF1">
    <property type="entry name" value="PROTEIN DINB"/>
    <property type="match status" value="1"/>
</dbReference>
<dbReference type="EMBL" id="JABCQN010000001">
    <property type="protein sequence ID" value="MBF0869491.1"/>
    <property type="molecule type" value="Genomic_DNA"/>
</dbReference>
<feature type="binding site" evidence="3">
    <location>
        <position position="56"/>
    </location>
    <ligand>
        <name>a divalent metal cation</name>
        <dbReference type="ChEBI" id="CHEBI:60240"/>
    </ligand>
</feature>
<dbReference type="GO" id="GO:0046872">
    <property type="term" value="F:metal ion binding"/>
    <property type="evidence" value="ECO:0007669"/>
    <property type="project" value="UniProtKB-KW"/>
</dbReference>
<dbReference type="Pfam" id="PF05163">
    <property type="entry name" value="DinB"/>
    <property type="match status" value="1"/>
</dbReference>
<feature type="binding site" evidence="3">
    <location>
        <position position="140"/>
    </location>
    <ligand>
        <name>a divalent metal cation</name>
        <dbReference type="ChEBI" id="CHEBI:60240"/>
    </ligand>
</feature>
<dbReference type="Gene3D" id="1.20.120.450">
    <property type="entry name" value="dinb family like domain"/>
    <property type="match status" value="1"/>
</dbReference>
<comment type="similarity">
    <text evidence="1">Belongs to the DinB family.</text>
</comment>
<dbReference type="SUPFAM" id="SSF109854">
    <property type="entry name" value="DinB/YfiT-like putative metalloenzymes"/>
    <property type="match status" value="1"/>
</dbReference>
<feature type="binding site" evidence="3">
    <location>
        <position position="144"/>
    </location>
    <ligand>
        <name>a divalent metal cation</name>
        <dbReference type="ChEBI" id="CHEBI:60240"/>
    </ligand>
</feature>
<dbReference type="PANTHER" id="PTHR37302">
    <property type="entry name" value="SLR1116 PROTEIN"/>
    <property type="match status" value="1"/>
</dbReference>
<evidence type="ECO:0000256" key="1">
    <source>
        <dbReference type="ARBA" id="ARBA00008635"/>
    </source>
</evidence>
<keyword evidence="2 3" id="KW-0479">Metal-binding</keyword>
<evidence type="ECO:0000256" key="2">
    <source>
        <dbReference type="ARBA" id="ARBA00022723"/>
    </source>
</evidence>
<evidence type="ECO:0000313" key="5">
    <source>
        <dbReference type="Proteomes" id="UP000661006"/>
    </source>
</evidence>
<reference evidence="4" key="2">
    <citation type="submission" date="2020-11" db="EMBL/GenBank/DDBJ databases">
        <title>Description of novel Gluconobacter species.</title>
        <authorList>
            <person name="Cleenwerck I."/>
            <person name="Cnockaert M."/>
            <person name="Borremans W."/>
            <person name="Wieme A.D."/>
            <person name="De Vuyst L."/>
            <person name="Vandamme P."/>
        </authorList>
    </citation>
    <scope>NUCLEOTIDE SEQUENCE</scope>
    <source>
        <strain evidence="4">R71697</strain>
    </source>
</reference>
<sequence length="176" mass="20727">MSGRPFPDHLRTTGMLLQYRAWADRLTYEALLQLPHEEIVKPRQTTFGTILQTLGHVYVVDDMFHHHLQGTEHGYRSRQVDQTLDLEEWWHATQALHQWYMKECADWSVEDLKEQIAFAFIDGQTGIMTREEIILHVINHASYHRGFIGDMLKQIPYSWPANDLTVFLRNHCDRGV</sequence>